<dbReference type="EMBL" id="JAFEMO010000013">
    <property type="protein sequence ID" value="KAH7550127.1"/>
    <property type="molecule type" value="Genomic_DNA"/>
</dbReference>
<keyword evidence="2" id="KW-0812">Transmembrane</keyword>
<accession>A0ABQ8H8B3</accession>
<evidence type="ECO:0000313" key="3">
    <source>
        <dbReference type="EMBL" id="KAH7550127.1"/>
    </source>
</evidence>
<feature type="region of interest" description="Disordered" evidence="1">
    <location>
        <begin position="206"/>
        <end position="265"/>
    </location>
</feature>
<feature type="transmembrane region" description="Helical" evidence="2">
    <location>
        <begin position="108"/>
        <end position="130"/>
    </location>
</feature>
<proteinExistence type="predicted"/>
<name>A0ABQ8H8B3_9ROSI</name>
<organism evidence="3 4">
    <name type="scientific">Xanthoceras sorbifolium</name>
    <dbReference type="NCBI Taxonomy" id="99658"/>
    <lineage>
        <taxon>Eukaryota</taxon>
        <taxon>Viridiplantae</taxon>
        <taxon>Streptophyta</taxon>
        <taxon>Embryophyta</taxon>
        <taxon>Tracheophyta</taxon>
        <taxon>Spermatophyta</taxon>
        <taxon>Magnoliopsida</taxon>
        <taxon>eudicotyledons</taxon>
        <taxon>Gunneridae</taxon>
        <taxon>Pentapetalae</taxon>
        <taxon>rosids</taxon>
        <taxon>malvids</taxon>
        <taxon>Sapindales</taxon>
        <taxon>Sapindaceae</taxon>
        <taxon>Xanthoceroideae</taxon>
        <taxon>Xanthoceras</taxon>
    </lineage>
</organism>
<evidence type="ECO:0000256" key="1">
    <source>
        <dbReference type="SAM" id="MobiDB-lite"/>
    </source>
</evidence>
<evidence type="ECO:0000256" key="2">
    <source>
        <dbReference type="SAM" id="Phobius"/>
    </source>
</evidence>
<keyword evidence="2" id="KW-1133">Transmembrane helix</keyword>
<reference evidence="3 4" key="1">
    <citation type="submission" date="2021-02" db="EMBL/GenBank/DDBJ databases">
        <title>Plant Genome Project.</title>
        <authorList>
            <person name="Zhang R.-G."/>
        </authorList>
    </citation>
    <scope>NUCLEOTIDE SEQUENCE [LARGE SCALE GENOMIC DNA]</scope>
    <source>
        <tissue evidence="3">Leaves</tissue>
    </source>
</reference>
<feature type="compositionally biased region" description="Acidic residues" evidence="1">
    <location>
        <begin position="254"/>
        <end position="265"/>
    </location>
</feature>
<dbReference type="PANTHER" id="PTHR36804:SF1">
    <property type="entry name" value="OS04G0585600 PROTEIN"/>
    <property type="match status" value="1"/>
</dbReference>
<gene>
    <name evidence="3" type="ORF">JRO89_XS13G0139500</name>
</gene>
<feature type="transmembrane region" description="Helical" evidence="2">
    <location>
        <begin position="71"/>
        <end position="88"/>
    </location>
</feature>
<comment type="caution">
    <text evidence="3">The sequence shown here is derived from an EMBL/GenBank/DDBJ whole genome shotgun (WGS) entry which is preliminary data.</text>
</comment>
<protein>
    <submittedName>
        <fullName evidence="3">Uncharacterized protein</fullName>
    </submittedName>
</protein>
<keyword evidence="2" id="KW-0472">Membrane</keyword>
<feature type="compositionally biased region" description="Basic and acidic residues" evidence="1">
    <location>
        <begin position="211"/>
        <end position="240"/>
    </location>
</feature>
<evidence type="ECO:0000313" key="4">
    <source>
        <dbReference type="Proteomes" id="UP000827721"/>
    </source>
</evidence>
<dbReference type="PANTHER" id="PTHR36804">
    <property type="entry name" value="OSJNBA0013K16.11 PROTEIN"/>
    <property type="match status" value="1"/>
</dbReference>
<sequence length="265" mass="30133">MVSLTLTRTPICCSTFLYSKTPPTSTLTNLNKKPFYPNIDYKNIIHRVLHINKRNVNRGVLICRAGLSEDAPFVVAIATSMLSSLFLATPATNEEDAETVVDSTDTRFGVMGIISFIPFFNWLSWVFAWLDTGKRQYAVYAIVYLLPYLRSNLSLSLEESWLPITSIIFCIVHVQLEASIRYGDLQGFQFFNMAAKNLSSMTKNKANSFEGHQEMSKEERKGENKNLPHAEEQSRNDIRQWRVPQKPSKNPEDLTGDGDDDKSKH</sequence>
<keyword evidence="4" id="KW-1185">Reference proteome</keyword>
<dbReference type="Proteomes" id="UP000827721">
    <property type="component" value="Unassembled WGS sequence"/>
</dbReference>